<accession>A0A8B6BP44</accession>
<organism evidence="1 2">
    <name type="scientific">Mytilus galloprovincialis</name>
    <name type="common">Mediterranean mussel</name>
    <dbReference type="NCBI Taxonomy" id="29158"/>
    <lineage>
        <taxon>Eukaryota</taxon>
        <taxon>Metazoa</taxon>
        <taxon>Spiralia</taxon>
        <taxon>Lophotrochozoa</taxon>
        <taxon>Mollusca</taxon>
        <taxon>Bivalvia</taxon>
        <taxon>Autobranchia</taxon>
        <taxon>Pteriomorphia</taxon>
        <taxon>Mytilida</taxon>
        <taxon>Mytiloidea</taxon>
        <taxon>Mytilidae</taxon>
        <taxon>Mytilinae</taxon>
        <taxon>Mytilus</taxon>
    </lineage>
</organism>
<name>A0A8B6BP44_MYTGA</name>
<proteinExistence type="predicted"/>
<dbReference type="EMBL" id="UYJE01000441">
    <property type="protein sequence ID" value="VDH93357.1"/>
    <property type="molecule type" value="Genomic_DNA"/>
</dbReference>
<dbReference type="Gene3D" id="1.25.40.20">
    <property type="entry name" value="Ankyrin repeat-containing domain"/>
    <property type="match status" value="1"/>
</dbReference>
<gene>
    <name evidence="1" type="ORF">MGAL_10B036687</name>
</gene>
<protein>
    <submittedName>
        <fullName evidence="1">Uncharacterized protein</fullName>
    </submittedName>
</protein>
<sequence>MKFFTVAQRMIKKLKRQKLQSRKRLSERKHYIWNCISDGHFDDAMIMINAERCFNYKDATKTTVLMHVCQAKADEADIIRFVTFLLAEGAYIQLRDVFGKTAFDYAQENGLKKVEKLLRKTVYDDFVEGLSLLL</sequence>
<dbReference type="AlphaFoldDB" id="A0A8B6BP44"/>
<comment type="caution">
    <text evidence="1">The sequence shown here is derived from an EMBL/GenBank/DDBJ whole genome shotgun (WGS) entry which is preliminary data.</text>
</comment>
<dbReference type="Proteomes" id="UP000596742">
    <property type="component" value="Unassembled WGS sequence"/>
</dbReference>
<dbReference type="OrthoDB" id="194358at2759"/>
<reference evidence="1" key="1">
    <citation type="submission" date="2018-11" db="EMBL/GenBank/DDBJ databases">
        <authorList>
            <person name="Alioto T."/>
            <person name="Alioto T."/>
        </authorList>
    </citation>
    <scope>NUCLEOTIDE SEQUENCE</scope>
</reference>
<keyword evidence="2" id="KW-1185">Reference proteome</keyword>
<evidence type="ECO:0000313" key="2">
    <source>
        <dbReference type="Proteomes" id="UP000596742"/>
    </source>
</evidence>
<dbReference type="SUPFAM" id="SSF48403">
    <property type="entry name" value="Ankyrin repeat"/>
    <property type="match status" value="1"/>
</dbReference>
<dbReference type="InterPro" id="IPR036770">
    <property type="entry name" value="Ankyrin_rpt-contain_sf"/>
</dbReference>
<evidence type="ECO:0000313" key="1">
    <source>
        <dbReference type="EMBL" id="VDH93357.1"/>
    </source>
</evidence>